<organism evidence="1 2">
    <name type="scientific">Nelumbo nucifera</name>
    <name type="common">Sacred lotus</name>
    <dbReference type="NCBI Taxonomy" id="4432"/>
    <lineage>
        <taxon>Eukaryota</taxon>
        <taxon>Viridiplantae</taxon>
        <taxon>Streptophyta</taxon>
        <taxon>Embryophyta</taxon>
        <taxon>Tracheophyta</taxon>
        <taxon>Spermatophyta</taxon>
        <taxon>Magnoliopsida</taxon>
        <taxon>Proteales</taxon>
        <taxon>Nelumbonaceae</taxon>
        <taxon>Nelumbo</taxon>
    </lineage>
</organism>
<protein>
    <submittedName>
        <fullName evidence="1">Uncharacterized protein</fullName>
    </submittedName>
</protein>
<sequence>MVATDRDFLDPDYDEYTVSTSRSLMCCRIVAIIVLSLSLSPYIDRYRYIQVHVSKQLKLLLQNTCNRGNNVSNLNSPSNRKSSRSAVLSVQLSTSALYPNFY</sequence>
<dbReference type="Proteomes" id="UP000607653">
    <property type="component" value="Unassembled WGS sequence"/>
</dbReference>
<accession>A0A822YK92</accession>
<dbReference type="EMBL" id="DUZY01000003">
    <property type="protein sequence ID" value="DAD31961.1"/>
    <property type="molecule type" value="Genomic_DNA"/>
</dbReference>
<comment type="caution">
    <text evidence="1">The sequence shown here is derived from an EMBL/GenBank/DDBJ whole genome shotgun (WGS) entry which is preliminary data.</text>
</comment>
<dbReference type="Pfam" id="PF12428">
    <property type="entry name" value="DUF3675"/>
    <property type="match status" value="1"/>
</dbReference>
<dbReference type="InterPro" id="IPR022143">
    <property type="entry name" value="DUF3675"/>
</dbReference>
<proteinExistence type="predicted"/>
<gene>
    <name evidence="1" type="ORF">HUJ06_010812</name>
</gene>
<name>A0A822YK92_NELNU</name>
<keyword evidence="2" id="KW-1185">Reference proteome</keyword>
<evidence type="ECO:0000313" key="1">
    <source>
        <dbReference type="EMBL" id="DAD31961.1"/>
    </source>
</evidence>
<evidence type="ECO:0000313" key="2">
    <source>
        <dbReference type="Proteomes" id="UP000607653"/>
    </source>
</evidence>
<dbReference type="AlphaFoldDB" id="A0A822YK92"/>
<reference evidence="1 2" key="1">
    <citation type="journal article" date="2020" name="Mol. Biol. Evol.">
        <title>Distinct Expression and Methylation Patterns for Genes with Different Fates following a Single Whole-Genome Duplication in Flowering Plants.</title>
        <authorList>
            <person name="Shi T."/>
            <person name="Rahmani R.S."/>
            <person name="Gugger P.F."/>
            <person name="Wang M."/>
            <person name="Li H."/>
            <person name="Zhang Y."/>
            <person name="Li Z."/>
            <person name="Wang Q."/>
            <person name="Van de Peer Y."/>
            <person name="Marchal K."/>
            <person name="Chen J."/>
        </authorList>
    </citation>
    <scope>NUCLEOTIDE SEQUENCE [LARGE SCALE GENOMIC DNA]</scope>
    <source>
        <tissue evidence="1">Leaf</tissue>
    </source>
</reference>